<dbReference type="EMBL" id="GEHC01000663">
    <property type="protein sequence ID" value="JAV46982.1"/>
    <property type="molecule type" value="Transcribed_RNA"/>
</dbReference>
<feature type="chain" id="PRO_5010856379" evidence="3">
    <location>
        <begin position="33"/>
        <end position="160"/>
    </location>
</feature>
<sequence>MAYHFTKANVSLWLLVFCVFGILSSRIDSVDGQRFCGKVLTDTLTAYCEIFPTPRPSKRRVIEAADFRYALFPNFPPAIDDQPHVVESLHSVPGFKTEPKWMRALFRIKDDANYDKTKVVVDGTDSLSNPDGFQLGKRGVVDDCCYKPCTLQYLLKNYCG</sequence>
<dbReference type="AlphaFoldDB" id="A0A1W7R757"/>
<keyword evidence="2 3" id="KW-0732">Signal</keyword>
<dbReference type="InterPro" id="IPR016179">
    <property type="entry name" value="Insulin-like"/>
</dbReference>
<proteinExistence type="predicted"/>
<feature type="domain" description="Insulin-like" evidence="4">
    <location>
        <begin position="33"/>
        <end position="159"/>
    </location>
</feature>
<dbReference type="GO" id="GO:0005179">
    <property type="term" value="F:hormone activity"/>
    <property type="evidence" value="ECO:0007669"/>
    <property type="project" value="InterPro"/>
</dbReference>
<evidence type="ECO:0000259" key="4">
    <source>
        <dbReference type="SMART" id="SM00078"/>
    </source>
</evidence>
<feature type="signal peptide" evidence="3">
    <location>
        <begin position="1"/>
        <end position="32"/>
    </location>
</feature>
<protein>
    <submittedName>
        <fullName evidence="5">Putative conserved secreted protein</fullName>
    </submittedName>
</protein>
<dbReference type="InterPro" id="IPR036438">
    <property type="entry name" value="Insulin-like_sf"/>
</dbReference>
<dbReference type="Pfam" id="PF00049">
    <property type="entry name" value="Insulin"/>
    <property type="match status" value="1"/>
</dbReference>
<keyword evidence="1" id="KW-0165">Cleavage on pair of basic residues</keyword>
<dbReference type="SMART" id="SM00078">
    <property type="entry name" value="IlGF"/>
    <property type="match status" value="1"/>
</dbReference>
<reference evidence="5" key="1">
    <citation type="submission" date="2016-03" db="EMBL/GenBank/DDBJ databases">
        <title>RNAseq analyses of the sensorial organs of adult female Aedes albopictus.</title>
        <authorList>
            <person name="Fabrizio L."/>
            <person name="Ribeiro J.M."/>
            <person name="Arca B."/>
        </authorList>
    </citation>
    <scope>NUCLEOTIDE SEQUENCE</scope>
</reference>
<evidence type="ECO:0000256" key="1">
    <source>
        <dbReference type="ARBA" id="ARBA00022685"/>
    </source>
</evidence>
<dbReference type="GO" id="GO:0005576">
    <property type="term" value="C:extracellular region"/>
    <property type="evidence" value="ECO:0007669"/>
    <property type="project" value="InterPro"/>
</dbReference>
<dbReference type="SUPFAM" id="SSF56994">
    <property type="entry name" value="Insulin-like"/>
    <property type="match status" value="1"/>
</dbReference>
<dbReference type="VEuPathDB" id="VectorBase:AALC636_016595"/>
<evidence type="ECO:0000256" key="3">
    <source>
        <dbReference type="SAM" id="SignalP"/>
    </source>
</evidence>
<evidence type="ECO:0000313" key="5">
    <source>
        <dbReference type="EMBL" id="JAV46982.1"/>
    </source>
</evidence>
<dbReference type="VEuPathDB" id="VectorBase:AALFPA_048764"/>
<accession>A0A1W7R757</accession>
<name>A0A1W7R757_AEDAL</name>
<evidence type="ECO:0000256" key="2">
    <source>
        <dbReference type="ARBA" id="ARBA00022729"/>
    </source>
</evidence>
<organism evidence="5">
    <name type="scientific">Aedes albopictus</name>
    <name type="common">Asian tiger mosquito</name>
    <name type="synonym">Stegomyia albopicta</name>
    <dbReference type="NCBI Taxonomy" id="7160"/>
    <lineage>
        <taxon>Eukaryota</taxon>
        <taxon>Metazoa</taxon>
        <taxon>Ecdysozoa</taxon>
        <taxon>Arthropoda</taxon>
        <taxon>Hexapoda</taxon>
        <taxon>Insecta</taxon>
        <taxon>Pterygota</taxon>
        <taxon>Neoptera</taxon>
        <taxon>Endopterygota</taxon>
        <taxon>Diptera</taxon>
        <taxon>Nematocera</taxon>
        <taxon>Culicoidea</taxon>
        <taxon>Culicidae</taxon>
        <taxon>Culicinae</taxon>
        <taxon>Aedini</taxon>
        <taxon>Aedes</taxon>
        <taxon>Stegomyia</taxon>
    </lineage>
</organism>
<dbReference type="Gene3D" id="1.10.100.10">
    <property type="entry name" value="Insulin-like"/>
    <property type="match status" value="1"/>
</dbReference>